<feature type="region of interest" description="Disordered" evidence="1">
    <location>
        <begin position="1"/>
        <end position="48"/>
    </location>
</feature>
<evidence type="ECO:0000313" key="3">
    <source>
        <dbReference type="Proteomes" id="UP000234681"/>
    </source>
</evidence>
<name>A6JJG8_RAT</name>
<feature type="compositionally biased region" description="Basic and acidic residues" evidence="1">
    <location>
        <begin position="29"/>
        <end position="45"/>
    </location>
</feature>
<dbReference type="Proteomes" id="UP000234681">
    <property type="component" value="Chromosome 20"/>
</dbReference>
<dbReference type="EMBL" id="CH473988">
    <property type="protein sequence ID" value="EDL96834.1"/>
    <property type="molecule type" value="Genomic_DNA"/>
</dbReference>
<organism evidence="2 3">
    <name type="scientific">Rattus norvegicus</name>
    <name type="common">Rat</name>
    <dbReference type="NCBI Taxonomy" id="10116"/>
    <lineage>
        <taxon>Eukaryota</taxon>
        <taxon>Metazoa</taxon>
        <taxon>Chordata</taxon>
        <taxon>Craniata</taxon>
        <taxon>Vertebrata</taxon>
        <taxon>Euteleostomi</taxon>
        <taxon>Mammalia</taxon>
        <taxon>Eutheria</taxon>
        <taxon>Euarchontoglires</taxon>
        <taxon>Glires</taxon>
        <taxon>Rodentia</taxon>
        <taxon>Myomorpha</taxon>
        <taxon>Muroidea</taxon>
        <taxon>Muridae</taxon>
        <taxon>Murinae</taxon>
        <taxon>Rattus</taxon>
    </lineage>
</organism>
<feature type="compositionally biased region" description="Basic residues" evidence="1">
    <location>
        <begin position="8"/>
        <end position="18"/>
    </location>
</feature>
<reference evidence="3" key="1">
    <citation type="submission" date="2005-09" db="EMBL/GenBank/DDBJ databases">
        <authorList>
            <person name="Mural R.J."/>
            <person name="Li P.W."/>
            <person name="Adams M.D."/>
            <person name="Amanatides P.G."/>
            <person name="Baden-Tillson H."/>
            <person name="Barnstead M."/>
            <person name="Chin S.H."/>
            <person name="Dew I."/>
            <person name="Evans C.A."/>
            <person name="Ferriera S."/>
            <person name="Flanigan M."/>
            <person name="Fosler C."/>
            <person name="Glodek A."/>
            <person name="Gu Z."/>
            <person name="Holt R.A."/>
            <person name="Jennings D."/>
            <person name="Kraft C.L."/>
            <person name="Lu F."/>
            <person name="Nguyen T."/>
            <person name="Nusskern D.R."/>
            <person name="Pfannkoch C.M."/>
            <person name="Sitter C."/>
            <person name="Sutton G.G."/>
            <person name="Venter J.C."/>
            <person name="Wang Z."/>
            <person name="Woodage T."/>
            <person name="Zheng X.H."/>
            <person name="Zhong F."/>
        </authorList>
    </citation>
    <scope>NUCLEOTIDE SEQUENCE [LARGE SCALE GENOMIC DNA]</scope>
    <source>
        <strain>BN</strain>
        <strain evidence="3">Sprague-Dawley</strain>
    </source>
</reference>
<sequence length="94" mass="10683">MGAFSIHQHQHGNHHRCHKPAETARLPPNRHESAGLSRTSREAKRSSPVMCPLTCLPYHDILSSVFASARHHPTQLTFQRNQKFPLGLERWLSG</sequence>
<evidence type="ECO:0000256" key="1">
    <source>
        <dbReference type="SAM" id="MobiDB-lite"/>
    </source>
</evidence>
<dbReference type="AlphaFoldDB" id="A6JJG8"/>
<accession>A6JJG8</accession>
<evidence type="ECO:0000313" key="2">
    <source>
        <dbReference type="EMBL" id="EDL96834.1"/>
    </source>
</evidence>
<gene>
    <name evidence="2" type="ORF">rCG_60768</name>
</gene>
<protein>
    <submittedName>
        <fullName evidence="2">RCG60768</fullName>
    </submittedName>
</protein>
<proteinExistence type="predicted"/>